<dbReference type="Gene3D" id="3.30.70.1130">
    <property type="entry name" value="EIF_2_alpha"/>
    <property type="match status" value="1"/>
</dbReference>
<dbReference type="FunFam" id="2.40.50.140:FF:000015">
    <property type="entry name" value="Eukaryotic translation initiation factor 2 subunit alpha"/>
    <property type="match status" value="1"/>
</dbReference>
<feature type="domain" description="S1 motif" evidence="4">
    <location>
        <begin position="21"/>
        <end position="92"/>
    </location>
</feature>
<keyword evidence="3" id="KW-0648">Protein biosynthesis</keyword>
<dbReference type="NCBIfam" id="NF003062">
    <property type="entry name" value="PRK03987.1-1"/>
    <property type="match status" value="1"/>
</dbReference>
<dbReference type="SUPFAM" id="SSF50249">
    <property type="entry name" value="Nucleic acid-binding proteins"/>
    <property type="match status" value="1"/>
</dbReference>
<dbReference type="NCBIfam" id="NF003064">
    <property type="entry name" value="PRK03987.1-4"/>
    <property type="match status" value="1"/>
</dbReference>
<dbReference type="GO" id="GO:0003743">
    <property type="term" value="F:translation initiation factor activity"/>
    <property type="evidence" value="ECO:0007669"/>
    <property type="project" value="UniProtKB-KW"/>
</dbReference>
<dbReference type="Pfam" id="PF07541">
    <property type="entry name" value="EIF_2_alpha"/>
    <property type="match status" value="1"/>
</dbReference>
<dbReference type="Pfam" id="PF00575">
    <property type="entry name" value="S1"/>
    <property type="match status" value="1"/>
</dbReference>
<dbReference type="InterPro" id="IPR024054">
    <property type="entry name" value="TIF2_asu_middle_sf"/>
</dbReference>
<dbReference type="PANTHER" id="PTHR10602">
    <property type="entry name" value="EUKARYOTIC TRANSLATION INITIATION FACTOR 2 SUBUNIT 1"/>
    <property type="match status" value="1"/>
</dbReference>
<dbReference type="Gene3D" id="2.40.50.140">
    <property type="entry name" value="Nucleic acid-binding proteins"/>
    <property type="match status" value="1"/>
</dbReference>
<evidence type="ECO:0000259" key="4">
    <source>
        <dbReference type="PROSITE" id="PS50126"/>
    </source>
</evidence>
<dbReference type="SUPFAM" id="SSF116742">
    <property type="entry name" value="eIF2alpha middle domain-like"/>
    <property type="match status" value="1"/>
</dbReference>
<dbReference type="InterPro" id="IPR024055">
    <property type="entry name" value="TIF2_asu_C"/>
</dbReference>
<name>A0A7J3SN32_9CREN</name>
<evidence type="ECO:0000313" key="5">
    <source>
        <dbReference type="EMBL" id="HGZ60692.1"/>
    </source>
</evidence>
<dbReference type="GO" id="GO:0043022">
    <property type="term" value="F:ribosome binding"/>
    <property type="evidence" value="ECO:0007669"/>
    <property type="project" value="TreeGrafter"/>
</dbReference>
<comment type="similarity">
    <text evidence="1">Belongs to the eIF-2-alpha family.</text>
</comment>
<dbReference type="CDD" id="cd04452">
    <property type="entry name" value="S1_IF2_alpha"/>
    <property type="match status" value="1"/>
</dbReference>
<protein>
    <submittedName>
        <fullName evidence="5">Translation initiation factor IF-2 subunit alpha</fullName>
    </submittedName>
</protein>
<dbReference type="PANTHER" id="PTHR10602:SF0">
    <property type="entry name" value="EUKARYOTIC TRANSLATION INITIATION FACTOR 2 SUBUNIT 1"/>
    <property type="match status" value="1"/>
</dbReference>
<dbReference type="Gene3D" id="1.10.150.190">
    <property type="entry name" value="Translation initiation factor 2, subunit 1, domain 2"/>
    <property type="match status" value="1"/>
</dbReference>
<dbReference type="SMART" id="SM00316">
    <property type="entry name" value="S1"/>
    <property type="match status" value="1"/>
</dbReference>
<dbReference type="InterPro" id="IPR044126">
    <property type="entry name" value="S1_IF2_alpha"/>
</dbReference>
<comment type="caution">
    <text evidence="5">The sequence shown here is derived from an EMBL/GenBank/DDBJ whole genome shotgun (WGS) entry which is preliminary data.</text>
</comment>
<dbReference type="SUPFAM" id="SSF110993">
    <property type="entry name" value="eIF-2-alpha, C-terminal domain"/>
    <property type="match status" value="1"/>
</dbReference>
<gene>
    <name evidence="5" type="ORF">ENW83_05785</name>
</gene>
<dbReference type="InterPro" id="IPR011488">
    <property type="entry name" value="TIF_2_asu"/>
</dbReference>
<sequence length="273" mass="31437">MEIGKRWYATVRSRKDFPDANELVVATVKEIFDYGAYVELDEYKNMRAYLPWSEVASKWVKDVKDIIRQGEKIVVKVIRVNRQKGQVDVSLKRVYDAEKKKKMQWFKRNQRAEKVLQIAAQRIGKSLDEAYREAGWPLEDHYGDIYSGLEAAVLEGPDALRSAGIKEEWVVPLYEESVKHIQIKQVKLSGTVNLKSLEPDGVERIRKVLLTIKSSASDQVKVNVYSIGAPKYKVEIITSDYKVGERALEKAIQEAGREAQRKKVEMTFVRDRT</sequence>
<reference evidence="5" key="1">
    <citation type="journal article" date="2020" name="mSystems">
        <title>Genome- and Community-Level Interaction Insights into Carbon Utilization and Element Cycling Functions of Hydrothermarchaeota in Hydrothermal Sediment.</title>
        <authorList>
            <person name="Zhou Z."/>
            <person name="Liu Y."/>
            <person name="Xu W."/>
            <person name="Pan J."/>
            <person name="Luo Z.H."/>
            <person name="Li M."/>
        </authorList>
    </citation>
    <scope>NUCLEOTIDE SEQUENCE [LARGE SCALE GENOMIC DNA]</scope>
    <source>
        <strain evidence="5">SpSt-885</strain>
    </source>
</reference>
<evidence type="ECO:0000256" key="3">
    <source>
        <dbReference type="ARBA" id="ARBA00022917"/>
    </source>
</evidence>
<dbReference type="InterPro" id="IPR012340">
    <property type="entry name" value="NA-bd_OB-fold"/>
</dbReference>
<dbReference type="InterPro" id="IPR003029">
    <property type="entry name" value="S1_domain"/>
</dbReference>
<evidence type="ECO:0000256" key="2">
    <source>
        <dbReference type="ARBA" id="ARBA00022540"/>
    </source>
</evidence>
<accession>A0A7J3SN32</accession>
<dbReference type="PROSITE" id="PS50126">
    <property type="entry name" value="S1"/>
    <property type="match status" value="1"/>
</dbReference>
<proteinExistence type="inferred from homology"/>
<dbReference type="EMBL" id="DTLS01000168">
    <property type="protein sequence ID" value="HGZ60692.1"/>
    <property type="molecule type" value="Genomic_DNA"/>
</dbReference>
<dbReference type="GO" id="GO:0003723">
    <property type="term" value="F:RNA binding"/>
    <property type="evidence" value="ECO:0007669"/>
    <property type="project" value="InterPro"/>
</dbReference>
<organism evidence="5">
    <name type="scientific">Fervidicoccus fontis</name>
    <dbReference type="NCBI Taxonomy" id="683846"/>
    <lineage>
        <taxon>Archaea</taxon>
        <taxon>Thermoproteota</taxon>
        <taxon>Thermoprotei</taxon>
        <taxon>Fervidicoccales</taxon>
        <taxon>Fervidicoccaceae</taxon>
        <taxon>Fervidicoccus</taxon>
    </lineage>
</organism>
<evidence type="ECO:0000256" key="1">
    <source>
        <dbReference type="ARBA" id="ARBA00007223"/>
    </source>
</evidence>
<dbReference type="AlphaFoldDB" id="A0A7J3SN32"/>
<keyword evidence="2 5" id="KW-0396">Initiation factor</keyword>